<evidence type="ECO:0000256" key="1">
    <source>
        <dbReference type="SAM" id="SignalP"/>
    </source>
</evidence>
<reference evidence="2 3" key="1">
    <citation type="journal article" date="2015" name="Genome Biol.">
        <title>Comparative genomics of Steinernema reveals deeply conserved gene regulatory networks.</title>
        <authorList>
            <person name="Dillman A.R."/>
            <person name="Macchietto M."/>
            <person name="Porter C.F."/>
            <person name="Rogers A."/>
            <person name="Williams B."/>
            <person name="Antoshechkin I."/>
            <person name="Lee M.M."/>
            <person name="Goodwin Z."/>
            <person name="Lu X."/>
            <person name="Lewis E.E."/>
            <person name="Goodrich-Blair H."/>
            <person name="Stock S.P."/>
            <person name="Adams B.J."/>
            <person name="Sternberg P.W."/>
            <person name="Mortazavi A."/>
        </authorList>
    </citation>
    <scope>NUCLEOTIDE SEQUENCE [LARGE SCALE GENOMIC DNA]</scope>
    <source>
        <strain evidence="2 3">ALL</strain>
    </source>
</reference>
<protein>
    <recommendedName>
        <fullName evidence="4">Secreted protein</fullName>
    </recommendedName>
</protein>
<evidence type="ECO:0000313" key="3">
    <source>
        <dbReference type="Proteomes" id="UP000298663"/>
    </source>
</evidence>
<accession>A0A4U5MML2</accession>
<evidence type="ECO:0008006" key="4">
    <source>
        <dbReference type="Google" id="ProtNLM"/>
    </source>
</evidence>
<reference evidence="2 3" key="2">
    <citation type="journal article" date="2019" name="G3 (Bethesda)">
        <title>Hybrid Assembly of the Genome of the Entomopathogenic Nematode Steinernema carpocapsae Identifies the X-Chromosome.</title>
        <authorList>
            <person name="Serra L."/>
            <person name="Macchietto M."/>
            <person name="Macias-Munoz A."/>
            <person name="McGill C.J."/>
            <person name="Rodriguez I.M."/>
            <person name="Rodriguez B."/>
            <person name="Murad R."/>
            <person name="Mortazavi A."/>
        </authorList>
    </citation>
    <scope>NUCLEOTIDE SEQUENCE [LARGE SCALE GENOMIC DNA]</scope>
    <source>
        <strain evidence="2 3">ALL</strain>
    </source>
</reference>
<feature type="chain" id="PRO_5020919299" description="Secreted protein" evidence="1">
    <location>
        <begin position="20"/>
        <end position="76"/>
    </location>
</feature>
<feature type="signal peptide" evidence="1">
    <location>
        <begin position="1"/>
        <end position="19"/>
    </location>
</feature>
<keyword evidence="3" id="KW-1185">Reference proteome</keyword>
<sequence length="76" mass="8432">MRSLLFACTIAASLEIASASIHCLLYKPNGPAEQVHCPHSDFCIFITDIIDDETSYISTCGSHQHLCAICHRHLYP</sequence>
<proteinExistence type="predicted"/>
<organism evidence="2 3">
    <name type="scientific">Steinernema carpocapsae</name>
    <name type="common">Entomopathogenic nematode</name>
    <dbReference type="NCBI Taxonomy" id="34508"/>
    <lineage>
        <taxon>Eukaryota</taxon>
        <taxon>Metazoa</taxon>
        <taxon>Ecdysozoa</taxon>
        <taxon>Nematoda</taxon>
        <taxon>Chromadorea</taxon>
        <taxon>Rhabditida</taxon>
        <taxon>Tylenchina</taxon>
        <taxon>Panagrolaimomorpha</taxon>
        <taxon>Strongyloidoidea</taxon>
        <taxon>Steinernematidae</taxon>
        <taxon>Steinernema</taxon>
    </lineage>
</organism>
<dbReference type="Proteomes" id="UP000298663">
    <property type="component" value="Unassembled WGS sequence"/>
</dbReference>
<name>A0A4U5MML2_STECR</name>
<comment type="caution">
    <text evidence="2">The sequence shown here is derived from an EMBL/GenBank/DDBJ whole genome shotgun (WGS) entry which is preliminary data.</text>
</comment>
<keyword evidence="1" id="KW-0732">Signal</keyword>
<evidence type="ECO:0000313" key="2">
    <source>
        <dbReference type="EMBL" id="TKR70413.1"/>
    </source>
</evidence>
<dbReference type="EMBL" id="AZBU02000007">
    <property type="protein sequence ID" value="TKR70413.1"/>
    <property type="molecule type" value="Genomic_DNA"/>
</dbReference>
<gene>
    <name evidence="2" type="ORF">L596_022445</name>
</gene>
<dbReference type="AlphaFoldDB" id="A0A4U5MML2"/>